<dbReference type="CDD" id="cd04506">
    <property type="entry name" value="SGNH_hydrolase_YpmR_like"/>
    <property type="match status" value="1"/>
</dbReference>
<gene>
    <name evidence="2" type="ORF">FC50_GL001672</name>
</gene>
<accession>A0A0R1U3F7</accession>
<dbReference type="Gene3D" id="3.40.50.1110">
    <property type="entry name" value="SGNH hydrolase"/>
    <property type="match status" value="1"/>
</dbReference>
<evidence type="ECO:0000259" key="1">
    <source>
        <dbReference type="Pfam" id="PF13472"/>
    </source>
</evidence>
<keyword evidence="2" id="KW-0378">Hydrolase</keyword>
<dbReference type="STRING" id="1423783.FC50_GL001672"/>
<comment type="caution">
    <text evidence="2">The sequence shown here is derived from an EMBL/GenBank/DDBJ whole genome shotgun (WGS) entry which is preliminary data.</text>
</comment>
<protein>
    <submittedName>
        <fullName evidence="2">Lipase acylhydrolase</fullName>
    </submittedName>
</protein>
<organism evidence="2 3">
    <name type="scientific">Lacticaseibacillus pantheris DSM 15945 = JCM 12539 = NBRC 106106</name>
    <dbReference type="NCBI Taxonomy" id="1423783"/>
    <lineage>
        <taxon>Bacteria</taxon>
        <taxon>Bacillati</taxon>
        <taxon>Bacillota</taxon>
        <taxon>Bacilli</taxon>
        <taxon>Lactobacillales</taxon>
        <taxon>Lactobacillaceae</taxon>
        <taxon>Lacticaseibacillus</taxon>
    </lineage>
</organism>
<feature type="domain" description="SGNH hydrolase-type esterase" evidence="1">
    <location>
        <begin position="39"/>
        <end position="245"/>
    </location>
</feature>
<dbReference type="Proteomes" id="UP000051922">
    <property type="component" value="Unassembled WGS sequence"/>
</dbReference>
<dbReference type="PANTHER" id="PTHR30383">
    <property type="entry name" value="THIOESTERASE 1/PROTEASE 1/LYSOPHOSPHOLIPASE L1"/>
    <property type="match status" value="1"/>
</dbReference>
<dbReference type="EMBL" id="AZFJ01000052">
    <property type="protein sequence ID" value="KRL85506.1"/>
    <property type="molecule type" value="Genomic_DNA"/>
</dbReference>
<dbReference type="SUPFAM" id="SSF52266">
    <property type="entry name" value="SGNH hydrolase"/>
    <property type="match status" value="1"/>
</dbReference>
<proteinExistence type="predicted"/>
<dbReference type="InterPro" id="IPR051532">
    <property type="entry name" value="Ester_Hydrolysis_Enzymes"/>
</dbReference>
<dbReference type="PATRIC" id="fig|1423783.4.peg.1715"/>
<reference evidence="2 3" key="1">
    <citation type="journal article" date="2015" name="Genome Announc.">
        <title>Expanding the biotechnology potential of lactobacilli through comparative genomics of 213 strains and associated genera.</title>
        <authorList>
            <person name="Sun Z."/>
            <person name="Harris H.M."/>
            <person name="McCann A."/>
            <person name="Guo C."/>
            <person name="Argimon S."/>
            <person name="Zhang W."/>
            <person name="Yang X."/>
            <person name="Jeffery I.B."/>
            <person name="Cooney J.C."/>
            <person name="Kagawa T.F."/>
            <person name="Liu W."/>
            <person name="Song Y."/>
            <person name="Salvetti E."/>
            <person name="Wrobel A."/>
            <person name="Rasinkangas P."/>
            <person name="Parkhill J."/>
            <person name="Rea M.C."/>
            <person name="O'Sullivan O."/>
            <person name="Ritari J."/>
            <person name="Douillard F.P."/>
            <person name="Paul Ross R."/>
            <person name="Yang R."/>
            <person name="Briner A.E."/>
            <person name="Felis G.E."/>
            <person name="de Vos W.M."/>
            <person name="Barrangou R."/>
            <person name="Klaenhammer T.R."/>
            <person name="Caufield P.W."/>
            <person name="Cui Y."/>
            <person name="Zhang H."/>
            <person name="O'Toole P.W."/>
        </authorList>
    </citation>
    <scope>NUCLEOTIDE SEQUENCE [LARGE SCALE GENOMIC DNA]</scope>
    <source>
        <strain evidence="2 3">DSM 15945</strain>
    </source>
</reference>
<name>A0A0R1U3F7_9LACO</name>
<evidence type="ECO:0000313" key="3">
    <source>
        <dbReference type="Proteomes" id="UP000051922"/>
    </source>
</evidence>
<dbReference type="GO" id="GO:0004622">
    <property type="term" value="F:phosphatidylcholine lysophospholipase activity"/>
    <property type="evidence" value="ECO:0007669"/>
    <property type="project" value="TreeGrafter"/>
</dbReference>
<evidence type="ECO:0000313" key="2">
    <source>
        <dbReference type="EMBL" id="KRL85506.1"/>
    </source>
</evidence>
<keyword evidence="3" id="KW-1185">Reference proteome</keyword>
<sequence length="264" mass="28808">MLVVAVLAGVGLTNIFVHSARPLATGGDTSTTGTVNVVAVGDSLTHGVGDTTGQGGYVPLIAEDIRVETGATVNTSNYGVTGDTSLQILKRVRTNTNMQSDLKQANAITLTVGGNDLMHILQNNLNKINLKKVDQGIDTFQTHIQTLIAQIRKYNGNAPIYLFSIYNPFYVYFPNLTKMQTSVKEWNAATEKTVGQLHRVHFVDVNKTLSYGTAADQRSMKAGKSSVTNHLIYTKDHFHPNNAGYVKMTAKLWSSMSATEDEWQ</sequence>
<dbReference type="AlphaFoldDB" id="A0A0R1U3F7"/>
<dbReference type="InterPro" id="IPR036514">
    <property type="entry name" value="SGNH_hydro_sf"/>
</dbReference>
<dbReference type="InterPro" id="IPR013830">
    <property type="entry name" value="SGNH_hydro"/>
</dbReference>
<dbReference type="Pfam" id="PF13472">
    <property type="entry name" value="Lipase_GDSL_2"/>
    <property type="match status" value="1"/>
</dbReference>
<dbReference type="PANTHER" id="PTHR30383:SF27">
    <property type="entry name" value="SPORE GERMINATION LIPASE LIPC"/>
    <property type="match status" value="1"/>
</dbReference>